<dbReference type="OrthoDB" id="3482582at2"/>
<feature type="region of interest" description="Disordered" evidence="1">
    <location>
        <begin position="25"/>
        <end position="63"/>
    </location>
</feature>
<keyword evidence="2" id="KW-0732">Signal</keyword>
<reference evidence="3 4" key="1">
    <citation type="submission" date="2018-08" db="EMBL/GenBank/DDBJ databases">
        <title>Sequencing the genomes of 1000 actinobacteria strains.</title>
        <authorList>
            <person name="Klenk H.-P."/>
        </authorList>
    </citation>
    <scope>NUCLEOTIDE SEQUENCE [LARGE SCALE GENOMIC DNA]</scope>
    <source>
        <strain evidence="3 4">DSM 43927</strain>
    </source>
</reference>
<evidence type="ECO:0000313" key="4">
    <source>
        <dbReference type="Proteomes" id="UP000256661"/>
    </source>
</evidence>
<dbReference type="PROSITE" id="PS51257">
    <property type="entry name" value="PROKAR_LIPOPROTEIN"/>
    <property type="match status" value="1"/>
</dbReference>
<dbReference type="Proteomes" id="UP000256661">
    <property type="component" value="Unassembled WGS sequence"/>
</dbReference>
<protein>
    <recommendedName>
        <fullName evidence="5">Lipoprotein</fullName>
    </recommendedName>
</protein>
<dbReference type="AlphaFoldDB" id="A0A3D9SVS6"/>
<sequence length="116" mass="11734">MFAARTAIVMALLVPALSTVACGADDRAPLSATPGPSAPPAVPTSLPTSPRTPAGSPDPQPSVLDALTACMRDRGVKIPGTFQEWTPPPGYDPAKAQAAFRECLAVLDSGASGPPK</sequence>
<accession>A0A3D9SVS6</accession>
<organism evidence="3 4">
    <name type="scientific">Thermomonospora umbrina</name>
    <dbReference type="NCBI Taxonomy" id="111806"/>
    <lineage>
        <taxon>Bacteria</taxon>
        <taxon>Bacillati</taxon>
        <taxon>Actinomycetota</taxon>
        <taxon>Actinomycetes</taxon>
        <taxon>Streptosporangiales</taxon>
        <taxon>Thermomonosporaceae</taxon>
        <taxon>Thermomonospora</taxon>
    </lineage>
</organism>
<evidence type="ECO:0008006" key="5">
    <source>
        <dbReference type="Google" id="ProtNLM"/>
    </source>
</evidence>
<feature type="signal peptide" evidence="2">
    <location>
        <begin position="1"/>
        <end position="23"/>
    </location>
</feature>
<dbReference type="RefSeq" id="WP_147312418.1">
    <property type="nucleotide sequence ID" value="NZ_QTTT01000001.1"/>
</dbReference>
<evidence type="ECO:0000256" key="2">
    <source>
        <dbReference type="SAM" id="SignalP"/>
    </source>
</evidence>
<evidence type="ECO:0000256" key="1">
    <source>
        <dbReference type="SAM" id="MobiDB-lite"/>
    </source>
</evidence>
<comment type="caution">
    <text evidence="3">The sequence shown here is derived from an EMBL/GenBank/DDBJ whole genome shotgun (WGS) entry which is preliminary data.</text>
</comment>
<keyword evidence="4" id="KW-1185">Reference proteome</keyword>
<evidence type="ECO:0000313" key="3">
    <source>
        <dbReference type="EMBL" id="REE99918.1"/>
    </source>
</evidence>
<feature type="chain" id="PRO_5017536009" description="Lipoprotein" evidence="2">
    <location>
        <begin position="24"/>
        <end position="116"/>
    </location>
</feature>
<dbReference type="EMBL" id="QTTT01000001">
    <property type="protein sequence ID" value="REE99918.1"/>
    <property type="molecule type" value="Genomic_DNA"/>
</dbReference>
<gene>
    <name evidence="3" type="ORF">DFJ69_5435</name>
</gene>
<name>A0A3D9SVS6_9ACTN</name>
<proteinExistence type="predicted"/>